<keyword evidence="9" id="KW-1185">Reference proteome</keyword>
<protein>
    <submittedName>
        <fullName evidence="8">TolC family protein</fullName>
    </submittedName>
</protein>
<evidence type="ECO:0000313" key="8">
    <source>
        <dbReference type="EMBL" id="MBL1379197.1"/>
    </source>
</evidence>
<keyword evidence="6" id="KW-0472">Membrane</keyword>
<dbReference type="Pfam" id="PF02321">
    <property type="entry name" value="OEP"/>
    <property type="match status" value="2"/>
</dbReference>
<dbReference type="EMBL" id="JAERTZ010000032">
    <property type="protein sequence ID" value="MBL1379197.1"/>
    <property type="molecule type" value="Genomic_DNA"/>
</dbReference>
<organism evidence="8 9">
    <name type="scientific">Zobellella iuensis</name>
    <dbReference type="NCBI Taxonomy" id="2803811"/>
    <lineage>
        <taxon>Bacteria</taxon>
        <taxon>Pseudomonadati</taxon>
        <taxon>Pseudomonadota</taxon>
        <taxon>Gammaproteobacteria</taxon>
        <taxon>Aeromonadales</taxon>
        <taxon>Aeromonadaceae</taxon>
        <taxon>Zobellella</taxon>
    </lineage>
</organism>
<keyword evidence="5" id="KW-0812">Transmembrane</keyword>
<keyword evidence="3" id="KW-0813">Transport</keyword>
<proteinExistence type="inferred from homology"/>
<dbReference type="Proteomes" id="UP000638570">
    <property type="component" value="Unassembled WGS sequence"/>
</dbReference>
<evidence type="ECO:0000256" key="7">
    <source>
        <dbReference type="ARBA" id="ARBA00023237"/>
    </source>
</evidence>
<evidence type="ECO:0000256" key="1">
    <source>
        <dbReference type="ARBA" id="ARBA00004442"/>
    </source>
</evidence>
<evidence type="ECO:0000256" key="6">
    <source>
        <dbReference type="ARBA" id="ARBA00023136"/>
    </source>
</evidence>
<dbReference type="PANTHER" id="PTHR30026">
    <property type="entry name" value="OUTER MEMBRANE PROTEIN TOLC"/>
    <property type="match status" value="1"/>
</dbReference>
<evidence type="ECO:0000256" key="4">
    <source>
        <dbReference type="ARBA" id="ARBA00022452"/>
    </source>
</evidence>
<accession>A0ABS1QWF9</accession>
<dbReference type="PANTHER" id="PTHR30026:SF5">
    <property type="entry name" value="ABC-TYPE EFFLUX SYSTEM SECRETIN COMPONENT"/>
    <property type="match status" value="1"/>
</dbReference>
<comment type="subcellular location">
    <subcellularLocation>
        <location evidence="1">Cell outer membrane</location>
    </subcellularLocation>
</comment>
<keyword evidence="4" id="KW-1134">Transmembrane beta strand</keyword>
<evidence type="ECO:0000256" key="2">
    <source>
        <dbReference type="ARBA" id="ARBA00007613"/>
    </source>
</evidence>
<name>A0ABS1QWF9_9GAMM</name>
<dbReference type="SUPFAM" id="SSF56954">
    <property type="entry name" value="Outer membrane efflux proteins (OEP)"/>
    <property type="match status" value="1"/>
</dbReference>
<dbReference type="InterPro" id="IPR003423">
    <property type="entry name" value="OMP_efflux"/>
</dbReference>
<evidence type="ECO:0000313" key="9">
    <source>
        <dbReference type="Proteomes" id="UP000638570"/>
    </source>
</evidence>
<dbReference type="InterPro" id="IPR051906">
    <property type="entry name" value="TolC-like"/>
</dbReference>
<keyword evidence="7" id="KW-0998">Cell outer membrane</keyword>
<dbReference type="Gene3D" id="1.20.1600.10">
    <property type="entry name" value="Outer membrane efflux proteins (OEP)"/>
    <property type="match status" value="1"/>
</dbReference>
<reference evidence="9" key="1">
    <citation type="submission" date="2021-01" db="EMBL/GenBank/DDBJ databases">
        <title>Genome public.</title>
        <authorList>
            <person name="Liu C."/>
            <person name="Sun Q."/>
        </authorList>
    </citation>
    <scope>NUCLEOTIDE SEQUENCE [LARGE SCALE GENOMIC DNA]</scope>
    <source>
        <strain evidence="9">CGMCC 1.18722</strain>
    </source>
</reference>
<gene>
    <name evidence="8" type="ORF">JKV55_18000</name>
</gene>
<comment type="caution">
    <text evidence="8">The sequence shown here is derived from an EMBL/GenBank/DDBJ whole genome shotgun (WGS) entry which is preliminary data.</text>
</comment>
<evidence type="ECO:0000256" key="5">
    <source>
        <dbReference type="ARBA" id="ARBA00022692"/>
    </source>
</evidence>
<comment type="similarity">
    <text evidence="2">Belongs to the outer membrane factor (OMF) (TC 1.B.17) family.</text>
</comment>
<evidence type="ECO:0000256" key="3">
    <source>
        <dbReference type="ARBA" id="ARBA00022448"/>
    </source>
</evidence>
<sequence length="451" mass="49752">MISVSYAAPMPFDAAWRQLRAQHQGLAAEQANVSKAEAQQRAARALFLPQLDASATYLHLDRKMELKGSDLNLNQVHTGNAGLDAVIQEVAAGIAGLTLPLVDQNLVRGSVTALWPLFTGGRITAAQDIRAAQLDEAREQLRLKEQALFETLAERYFTVVLARELLDTRERSRDSLARHHEHALKLEQQGQVARIERLSAEAAYHNARVEADNARRNLELAELAFRELVASPVATPANPLFIGPELEGLEGFIERMEASHPALKVLAAKLEQADGAIRAEQGRYYPEVFAFGNYSLHERDSITSQISPDWVVGLGAKVALVDRNGRGGLVAAARSAELQVRHLGAQTRQDLRLLVEKTWRQARQAREQFEALASTLALAEENLRLRQHAFTQGLSTSLEVTDAELRLSGARTQRQAAAYQYVVSLARLLAVSGQPDTFTQYQQQAAVQGNR</sequence>